<dbReference type="GO" id="GO:0140359">
    <property type="term" value="F:ABC-type transporter activity"/>
    <property type="evidence" value="ECO:0007669"/>
    <property type="project" value="InterPro"/>
</dbReference>
<dbReference type="InterPro" id="IPR051784">
    <property type="entry name" value="Nod_factor_ABC_transporter"/>
</dbReference>
<dbReference type="PANTHER" id="PTHR43229">
    <property type="entry name" value="NODULATION PROTEIN J"/>
    <property type="match status" value="1"/>
</dbReference>
<feature type="region of interest" description="Disordered" evidence="5">
    <location>
        <begin position="324"/>
        <end position="360"/>
    </location>
</feature>
<accession>A0A9D2H1Y7</accession>
<evidence type="ECO:0000256" key="3">
    <source>
        <dbReference type="ARBA" id="ARBA00022989"/>
    </source>
</evidence>
<keyword evidence="4 6" id="KW-0472">Membrane</keyword>
<keyword evidence="3 6" id="KW-1133">Transmembrane helix</keyword>
<evidence type="ECO:0000256" key="6">
    <source>
        <dbReference type="SAM" id="Phobius"/>
    </source>
</evidence>
<feature type="transmembrane region" description="Helical" evidence="6">
    <location>
        <begin position="165"/>
        <end position="190"/>
    </location>
</feature>
<evidence type="ECO:0000256" key="2">
    <source>
        <dbReference type="ARBA" id="ARBA00022692"/>
    </source>
</evidence>
<feature type="transmembrane region" description="Helical" evidence="6">
    <location>
        <begin position="124"/>
        <end position="153"/>
    </location>
</feature>
<name>A0A9D2H1Y7_9FIRM</name>
<reference evidence="8" key="2">
    <citation type="submission" date="2021-04" db="EMBL/GenBank/DDBJ databases">
        <authorList>
            <person name="Gilroy R."/>
        </authorList>
    </citation>
    <scope>NUCLEOTIDE SEQUENCE</scope>
    <source>
        <strain evidence="8">CHK156-179</strain>
    </source>
</reference>
<dbReference type="GO" id="GO:0016020">
    <property type="term" value="C:membrane"/>
    <property type="evidence" value="ECO:0007669"/>
    <property type="project" value="UniProtKB-SubCell"/>
</dbReference>
<feature type="transmembrane region" description="Helical" evidence="6">
    <location>
        <begin position="28"/>
        <end position="47"/>
    </location>
</feature>
<comment type="subcellular location">
    <subcellularLocation>
        <location evidence="1">Membrane</location>
        <topology evidence="1">Multi-pass membrane protein</topology>
    </subcellularLocation>
</comment>
<feature type="compositionally biased region" description="Basic and acidic residues" evidence="5">
    <location>
        <begin position="341"/>
        <end position="351"/>
    </location>
</feature>
<keyword evidence="2 6" id="KW-0812">Transmembrane</keyword>
<feature type="domain" description="ABC-2 type transporter transmembrane" evidence="7">
    <location>
        <begin position="74"/>
        <end position="308"/>
    </location>
</feature>
<feature type="transmembrane region" description="Helical" evidence="6">
    <location>
        <begin position="289"/>
        <end position="309"/>
    </location>
</feature>
<comment type="caution">
    <text evidence="8">The sequence shown here is derived from an EMBL/GenBank/DDBJ whole genome shotgun (WGS) entry which is preliminary data.</text>
</comment>
<proteinExistence type="predicted"/>
<sequence length="360" mass="39831">MEKTKHRGTEIFFQLTRRHLLVFFKNKVRVMYTLLVPVIIFAVYIFFLRELELSAVRNTLHDLGIAADASLTKYLQTLVDSWMLSGIAALSTITVSLQTNTVFVEDKQNGVNRDFVSSPINKNVLIGSYILFNFVVTLLICLVYLVICLVYLACMNEFFLGLVDFLQIFGILLYATVSSTLMTVFICSFIKTEGTMASLIAVFSTAVGFLIGAYMPLGMLPSGVQWVCAFIPGTYACSLLRYSFMATPLAELTHYVVGVMQLEGGETLIAELTGTFGYQLEFFHVHVDVGFQAVALAVFILFFLVLNIFSGKRLAAVLGVGKKRRKQHGIPAGMPAGGEEAAAKPRAEERNGSPSEEKEE</sequence>
<dbReference type="EMBL" id="DXAJ01000004">
    <property type="protein sequence ID" value="HJA01790.1"/>
    <property type="molecule type" value="Genomic_DNA"/>
</dbReference>
<feature type="transmembrane region" description="Helical" evidence="6">
    <location>
        <begin position="82"/>
        <end position="103"/>
    </location>
</feature>
<gene>
    <name evidence="8" type="ORF">H9797_00215</name>
</gene>
<dbReference type="Pfam" id="PF12698">
    <property type="entry name" value="ABC2_membrane_3"/>
    <property type="match status" value="1"/>
</dbReference>
<evidence type="ECO:0000313" key="8">
    <source>
        <dbReference type="EMBL" id="HJA01790.1"/>
    </source>
</evidence>
<evidence type="ECO:0000256" key="4">
    <source>
        <dbReference type="ARBA" id="ARBA00023136"/>
    </source>
</evidence>
<organism evidence="8 9">
    <name type="scientific">Candidatus Gallimonas gallistercoris</name>
    <dbReference type="NCBI Taxonomy" id="2838602"/>
    <lineage>
        <taxon>Bacteria</taxon>
        <taxon>Bacillati</taxon>
        <taxon>Bacillota</taxon>
        <taxon>Clostridia</taxon>
        <taxon>Candidatus Gallimonas</taxon>
    </lineage>
</organism>
<feature type="transmembrane region" description="Helical" evidence="6">
    <location>
        <begin position="197"/>
        <end position="217"/>
    </location>
</feature>
<dbReference type="AlphaFoldDB" id="A0A9D2H1Y7"/>
<evidence type="ECO:0000256" key="1">
    <source>
        <dbReference type="ARBA" id="ARBA00004141"/>
    </source>
</evidence>
<feature type="compositionally biased region" description="Low complexity" evidence="5">
    <location>
        <begin position="329"/>
        <end position="340"/>
    </location>
</feature>
<evidence type="ECO:0000313" key="9">
    <source>
        <dbReference type="Proteomes" id="UP000824221"/>
    </source>
</evidence>
<reference evidence="8" key="1">
    <citation type="journal article" date="2021" name="PeerJ">
        <title>Extensive microbial diversity within the chicken gut microbiome revealed by metagenomics and culture.</title>
        <authorList>
            <person name="Gilroy R."/>
            <person name="Ravi A."/>
            <person name="Getino M."/>
            <person name="Pursley I."/>
            <person name="Horton D.L."/>
            <person name="Alikhan N.F."/>
            <person name="Baker D."/>
            <person name="Gharbi K."/>
            <person name="Hall N."/>
            <person name="Watson M."/>
            <person name="Adriaenssens E.M."/>
            <person name="Foster-Nyarko E."/>
            <person name="Jarju S."/>
            <person name="Secka A."/>
            <person name="Antonio M."/>
            <person name="Oren A."/>
            <person name="Chaudhuri R.R."/>
            <person name="La Ragione R."/>
            <person name="Hildebrand F."/>
            <person name="Pallen M.J."/>
        </authorList>
    </citation>
    <scope>NUCLEOTIDE SEQUENCE</scope>
    <source>
        <strain evidence="8">CHK156-179</strain>
    </source>
</reference>
<evidence type="ECO:0000256" key="5">
    <source>
        <dbReference type="SAM" id="MobiDB-lite"/>
    </source>
</evidence>
<protein>
    <submittedName>
        <fullName evidence="8">ABC transporter permease</fullName>
    </submittedName>
</protein>
<dbReference type="Proteomes" id="UP000824221">
    <property type="component" value="Unassembled WGS sequence"/>
</dbReference>
<evidence type="ECO:0000259" key="7">
    <source>
        <dbReference type="Pfam" id="PF12698"/>
    </source>
</evidence>
<dbReference type="PANTHER" id="PTHR43229:SF2">
    <property type="entry name" value="NODULATION PROTEIN J"/>
    <property type="match status" value="1"/>
</dbReference>
<dbReference type="InterPro" id="IPR013525">
    <property type="entry name" value="ABC2_TM"/>
</dbReference>